<dbReference type="AlphaFoldDB" id="A0A6V7H0F2"/>
<protein>
    <submittedName>
        <fullName evidence="1">Uncharacterized protein</fullName>
    </submittedName>
</protein>
<comment type="caution">
    <text evidence="1">The sequence shown here is derived from an EMBL/GenBank/DDBJ whole genome shotgun (WGS) entry which is preliminary data.</text>
</comment>
<gene>
    <name evidence="1" type="ORF">MHI_LOCUS199430</name>
</gene>
<organism evidence="1 2">
    <name type="scientific">Heterotrigona itama</name>
    <dbReference type="NCBI Taxonomy" id="395501"/>
    <lineage>
        <taxon>Eukaryota</taxon>
        <taxon>Metazoa</taxon>
        <taxon>Ecdysozoa</taxon>
        <taxon>Arthropoda</taxon>
        <taxon>Hexapoda</taxon>
        <taxon>Insecta</taxon>
        <taxon>Pterygota</taxon>
        <taxon>Neoptera</taxon>
        <taxon>Endopterygota</taxon>
        <taxon>Hymenoptera</taxon>
        <taxon>Apocrita</taxon>
        <taxon>Aculeata</taxon>
        <taxon>Apoidea</taxon>
        <taxon>Anthophila</taxon>
        <taxon>Apidae</taxon>
        <taxon>Heterotrigona</taxon>
    </lineage>
</organism>
<feature type="non-terminal residue" evidence="1">
    <location>
        <position position="1"/>
    </location>
</feature>
<dbReference type="EMBL" id="CAJDYZ010003917">
    <property type="protein sequence ID" value="CAD1470664.1"/>
    <property type="molecule type" value="Genomic_DNA"/>
</dbReference>
<evidence type="ECO:0000313" key="2">
    <source>
        <dbReference type="Proteomes" id="UP000752696"/>
    </source>
</evidence>
<evidence type="ECO:0000313" key="1">
    <source>
        <dbReference type="EMBL" id="CAD1470664.1"/>
    </source>
</evidence>
<reference evidence="1" key="1">
    <citation type="submission" date="2020-07" db="EMBL/GenBank/DDBJ databases">
        <authorList>
            <person name="Nazaruddin N."/>
        </authorList>
    </citation>
    <scope>NUCLEOTIDE SEQUENCE</scope>
</reference>
<proteinExistence type="predicted"/>
<dbReference type="Proteomes" id="UP000752696">
    <property type="component" value="Unassembled WGS sequence"/>
</dbReference>
<accession>A0A6V7H0F2</accession>
<name>A0A6V7H0F2_9HYME</name>
<sequence>MQVSFTERDSIEYATRWKGGAQNDTRCGIGVIVTGHYKTTKWGVTAVTAMVEVRRTRERMARDLSSCVANNFALLSPVISPQSDGCSSASEMRSSPLRDSLPSTYEQAFFAAG</sequence>
<keyword evidence="2" id="KW-1185">Reference proteome</keyword>